<dbReference type="InterPro" id="IPR052895">
    <property type="entry name" value="HetReg/Transcr_Mod"/>
</dbReference>
<name>A0A9P9DUU2_9HYPO</name>
<gene>
    <name evidence="2" type="ORF">B0J13DRAFT_149186</name>
</gene>
<organism evidence="2 3">
    <name type="scientific">Dactylonectria estremocensis</name>
    <dbReference type="NCBI Taxonomy" id="1079267"/>
    <lineage>
        <taxon>Eukaryota</taxon>
        <taxon>Fungi</taxon>
        <taxon>Dikarya</taxon>
        <taxon>Ascomycota</taxon>
        <taxon>Pezizomycotina</taxon>
        <taxon>Sordariomycetes</taxon>
        <taxon>Hypocreomycetidae</taxon>
        <taxon>Hypocreales</taxon>
        <taxon>Nectriaceae</taxon>
        <taxon>Dactylonectria</taxon>
    </lineage>
</organism>
<feature type="domain" description="Heterokaryon incompatibility" evidence="1">
    <location>
        <begin position="45"/>
        <end position="211"/>
    </location>
</feature>
<proteinExistence type="predicted"/>
<reference evidence="2" key="1">
    <citation type="journal article" date="2021" name="Nat. Commun.">
        <title>Genetic determinants of endophytism in the Arabidopsis root mycobiome.</title>
        <authorList>
            <person name="Mesny F."/>
            <person name="Miyauchi S."/>
            <person name="Thiergart T."/>
            <person name="Pickel B."/>
            <person name="Atanasova L."/>
            <person name="Karlsson M."/>
            <person name="Huettel B."/>
            <person name="Barry K.W."/>
            <person name="Haridas S."/>
            <person name="Chen C."/>
            <person name="Bauer D."/>
            <person name="Andreopoulos W."/>
            <person name="Pangilinan J."/>
            <person name="LaButti K."/>
            <person name="Riley R."/>
            <person name="Lipzen A."/>
            <person name="Clum A."/>
            <person name="Drula E."/>
            <person name="Henrissat B."/>
            <person name="Kohler A."/>
            <person name="Grigoriev I.V."/>
            <person name="Martin F.M."/>
            <person name="Hacquard S."/>
        </authorList>
    </citation>
    <scope>NUCLEOTIDE SEQUENCE</scope>
    <source>
        <strain evidence="2">MPI-CAGE-AT-0021</strain>
    </source>
</reference>
<dbReference type="Proteomes" id="UP000717696">
    <property type="component" value="Unassembled WGS sequence"/>
</dbReference>
<evidence type="ECO:0000313" key="2">
    <source>
        <dbReference type="EMBL" id="KAH7126549.1"/>
    </source>
</evidence>
<dbReference type="EMBL" id="JAGMUU010000023">
    <property type="protein sequence ID" value="KAH7126549.1"/>
    <property type="molecule type" value="Genomic_DNA"/>
</dbReference>
<keyword evidence="3" id="KW-1185">Reference proteome</keyword>
<dbReference type="PANTHER" id="PTHR24148:SF64">
    <property type="entry name" value="HETEROKARYON INCOMPATIBILITY DOMAIN-CONTAINING PROTEIN"/>
    <property type="match status" value="1"/>
</dbReference>
<dbReference type="PANTHER" id="PTHR24148">
    <property type="entry name" value="ANKYRIN REPEAT DOMAIN-CONTAINING PROTEIN 39 HOMOLOG-RELATED"/>
    <property type="match status" value="1"/>
</dbReference>
<dbReference type="Pfam" id="PF06985">
    <property type="entry name" value="HET"/>
    <property type="match status" value="1"/>
</dbReference>
<dbReference type="AlphaFoldDB" id="A0A9P9DUU2"/>
<dbReference type="InterPro" id="IPR010730">
    <property type="entry name" value="HET"/>
</dbReference>
<comment type="caution">
    <text evidence="2">The sequence shown here is derived from an EMBL/GenBank/DDBJ whole genome shotgun (WGS) entry which is preliminary data.</text>
</comment>
<sequence length="631" mass="70976">MNCRPSFPYTPLRSGYIRLFRVNTSISGPDSGFLEVVSLEQTPPFYALSHSWGTGVRDETIQVDGHVLYVTPDLASGIKRLQELTVEGCGLSPPIKHIWIDNLCIHQQDTPERSSQVVLMKDIYSRSIRTLVWLGLEKSSSQAAWDLVDQIYHIFESRHPDAKALVDIPTTAYSDMFHAASGLPAWDHQLWGSLKQLMEYSWFSRIWVVQEVVLSRQDPVIVHNQRIYPWHRFEWAVAWLRRNGYMRLSQVPETLQNVNTMFNLRQAQVHWPLDALMSITQIKFHATDQRDKVFGLLGLAAECQQQLPDALRPDYTVDVAQTYRKVSRFLLGRTSSIALLTRAYGTSGSLTRRNRESQLSDLSSWTPDWSDFRVFNRGLRTSLSWIHYTDPKERPHLGFPRHFNASAGRGLKLYDTNDSSVLRVGGIRVAEVTQVVSFNGKDVSKGDFKPLLDSKIESIWQAATSVLNEPDVVPWAAQLIKVTTAEQHGLTGRVWEQGFKDGLAYLLRLIEDERSQVQLPLADDETNKGLALLRHHSLGGDPGEYAVLAGTYCFNRCFLVTSTGNMGIGPSDTQVGDTISVILGGGVPSVLRRSGTRWVFVGESYVEGFMSGEATQVCPDNGTGEEIFSIM</sequence>
<evidence type="ECO:0000259" key="1">
    <source>
        <dbReference type="Pfam" id="PF06985"/>
    </source>
</evidence>
<accession>A0A9P9DUU2</accession>
<dbReference type="OrthoDB" id="2288928at2759"/>
<protein>
    <submittedName>
        <fullName evidence="2">HET domain-containing protein</fullName>
    </submittedName>
</protein>
<evidence type="ECO:0000313" key="3">
    <source>
        <dbReference type="Proteomes" id="UP000717696"/>
    </source>
</evidence>
<dbReference type="Pfam" id="PF26639">
    <property type="entry name" value="Het-6_barrel"/>
    <property type="match status" value="1"/>
</dbReference>